<reference evidence="6" key="1">
    <citation type="submission" date="2011-12" db="EMBL/GenBank/DDBJ databases">
        <title>Complete sequence of Clostridium clariflavum DSM 19732.</title>
        <authorList>
            <consortium name="US DOE Joint Genome Institute"/>
            <person name="Lucas S."/>
            <person name="Han J."/>
            <person name="Lapidus A."/>
            <person name="Cheng J.-F."/>
            <person name="Goodwin L."/>
            <person name="Pitluck S."/>
            <person name="Peters L."/>
            <person name="Teshima H."/>
            <person name="Detter J.C."/>
            <person name="Han C."/>
            <person name="Tapia R."/>
            <person name="Land M."/>
            <person name="Hauser L."/>
            <person name="Kyrpides N."/>
            <person name="Ivanova N."/>
            <person name="Pagani I."/>
            <person name="Kitzmiller T."/>
            <person name="Lynd L."/>
            <person name="Izquierdo J."/>
            <person name="Woyke T."/>
        </authorList>
    </citation>
    <scope>NUCLEOTIDE SEQUENCE [LARGE SCALE GENOMIC DNA]</scope>
    <source>
        <strain evidence="6">DSM 19732 / NBRC 101661 / EBR45</strain>
    </source>
</reference>
<dbReference type="OrthoDB" id="49580at2"/>
<dbReference type="InterPro" id="IPR036388">
    <property type="entry name" value="WH-like_DNA-bd_sf"/>
</dbReference>
<evidence type="ECO:0000256" key="1">
    <source>
        <dbReference type="ARBA" id="ARBA00023015"/>
    </source>
</evidence>
<dbReference type="KEGG" id="ccl:Clocl_3343"/>
<dbReference type="PANTHER" id="PTHR42756:SF1">
    <property type="entry name" value="TRANSCRIPTIONAL REPRESSOR OF EMRAB OPERON"/>
    <property type="match status" value="1"/>
</dbReference>
<dbReference type="eggNOG" id="COG1846">
    <property type="taxonomic scope" value="Bacteria"/>
</dbReference>
<dbReference type="EMBL" id="CP003065">
    <property type="protein sequence ID" value="AEV69842.1"/>
    <property type="molecule type" value="Genomic_DNA"/>
</dbReference>
<evidence type="ECO:0000256" key="2">
    <source>
        <dbReference type="ARBA" id="ARBA00023125"/>
    </source>
</evidence>
<accession>G8LXC4</accession>
<organism evidence="5 6">
    <name type="scientific">Acetivibrio clariflavus (strain DSM 19732 / NBRC 101661 / EBR45)</name>
    <name type="common">Clostridium clariflavum</name>
    <dbReference type="NCBI Taxonomy" id="720554"/>
    <lineage>
        <taxon>Bacteria</taxon>
        <taxon>Bacillati</taxon>
        <taxon>Bacillota</taxon>
        <taxon>Clostridia</taxon>
        <taxon>Eubacteriales</taxon>
        <taxon>Oscillospiraceae</taxon>
        <taxon>Acetivibrio</taxon>
    </lineage>
</organism>
<dbReference type="STRING" id="720554.Clocl_3343"/>
<dbReference type="PANTHER" id="PTHR42756">
    <property type="entry name" value="TRANSCRIPTIONAL REGULATOR, MARR"/>
    <property type="match status" value="1"/>
</dbReference>
<sequence length="146" mass="16700">MEGVNRGIAVSKLLKEIMVLIRNAHKPCGDMKLTGPQAMLVGIIAHYGEMKISDLSEKMGLSNSTVSGIVDRLEKQGILERIRSKDDRRVVRVNIASKHRECVKTKFEAIEYKMEEIMKEATEEEVKKIFEGLEMLKKLIEENNRR</sequence>
<protein>
    <submittedName>
        <fullName evidence="5">Transcriptional regulator</fullName>
    </submittedName>
</protein>
<dbReference type="InterPro" id="IPR011991">
    <property type="entry name" value="ArsR-like_HTH"/>
</dbReference>
<keyword evidence="2" id="KW-0238">DNA-binding</keyword>
<feature type="domain" description="HTH marR-type" evidence="4">
    <location>
        <begin position="1"/>
        <end position="138"/>
    </location>
</feature>
<evidence type="ECO:0000313" key="6">
    <source>
        <dbReference type="Proteomes" id="UP000005435"/>
    </source>
</evidence>
<keyword evidence="3" id="KW-0804">Transcription</keyword>
<keyword evidence="1" id="KW-0805">Transcription regulation</keyword>
<dbReference type="Pfam" id="PF01047">
    <property type="entry name" value="MarR"/>
    <property type="match status" value="1"/>
</dbReference>
<dbReference type="RefSeq" id="WP_014256374.1">
    <property type="nucleotide sequence ID" value="NC_016627.1"/>
</dbReference>
<dbReference type="InterPro" id="IPR036390">
    <property type="entry name" value="WH_DNA-bd_sf"/>
</dbReference>
<dbReference type="Gene3D" id="1.10.10.10">
    <property type="entry name" value="Winged helix-like DNA-binding domain superfamily/Winged helix DNA-binding domain"/>
    <property type="match status" value="1"/>
</dbReference>
<dbReference type="InterPro" id="IPR000835">
    <property type="entry name" value="HTH_MarR-typ"/>
</dbReference>
<dbReference type="SMART" id="SM00347">
    <property type="entry name" value="HTH_MARR"/>
    <property type="match status" value="1"/>
</dbReference>
<dbReference type="PRINTS" id="PR00598">
    <property type="entry name" value="HTHMARR"/>
</dbReference>
<keyword evidence="6" id="KW-1185">Reference proteome</keyword>
<dbReference type="CDD" id="cd00090">
    <property type="entry name" value="HTH_ARSR"/>
    <property type="match status" value="1"/>
</dbReference>
<evidence type="ECO:0000313" key="5">
    <source>
        <dbReference type="EMBL" id="AEV69842.1"/>
    </source>
</evidence>
<proteinExistence type="predicted"/>
<reference evidence="5 6" key="2">
    <citation type="journal article" date="2012" name="Stand. Genomic Sci.">
        <title>Complete Genome Sequence of Clostridium clariflavum DSM 19732.</title>
        <authorList>
            <person name="Izquierdo J.A."/>
            <person name="Goodwin L."/>
            <person name="Davenport K.W."/>
            <person name="Teshima H."/>
            <person name="Bruce D."/>
            <person name="Detter C."/>
            <person name="Tapia R."/>
            <person name="Han S."/>
            <person name="Land M."/>
            <person name="Hauser L."/>
            <person name="Jeffries C.D."/>
            <person name="Han J."/>
            <person name="Pitluck S."/>
            <person name="Nolan M."/>
            <person name="Chen A."/>
            <person name="Huntemann M."/>
            <person name="Mavromatis K."/>
            <person name="Mikhailova N."/>
            <person name="Liolios K."/>
            <person name="Woyke T."/>
            <person name="Lynd L.R."/>
        </authorList>
    </citation>
    <scope>NUCLEOTIDE SEQUENCE [LARGE SCALE GENOMIC DNA]</scope>
    <source>
        <strain evidence="6">DSM 19732 / NBRC 101661 / EBR45</strain>
    </source>
</reference>
<gene>
    <name evidence="5" type="ordered locus">Clocl_3343</name>
</gene>
<dbReference type="GO" id="GO:0003700">
    <property type="term" value="F:DNA-binding transcription factor activity"/>
    <property type="evidence" value="ECO:0007669"/>
    <property type="project" value="InterPro"/>
</dbReference>
<dbReference type="PROSITE" id="PS50995">
    <property type="entry name" value="HTH_MARR_2"/>
    <property type="match status" value="1"/>
</dbReference>
<dbReference type="Proteomes" id="UP000005435">
    <property type="component" value="Chromosome"/>
</dbReference>
<dbReference type="GO" id="GO:0003677">
    <property type="term" value="F:DNA binding"/>
    <property type="evidence" value="ECO:0007669"/>
    <property type="project" value="UniProtKB-KW"/>
</dbReference>
<dbReference type="SUPFAM" id="SSF46785">
    <property type="entry name" value="Winged helix' DNA-binding domain"/>
    <property type="match status" value="1"/>
</dbReference>
<name>G8LXC4_ACECE</name>
<dbReference type="HOGENOM" id="CLU_083287_27_7_9"/>
<evidence type="ECO:0000256" key="3">
    <source>
        <dbReference type="ARBA" id="ARBA00023163"/>
    </source>
</evidence>
<dbReference type="AlphaFoldDB" id="G8LXC4"/>
<evidence type="ECO:0000259" key="4">
    <source>
        <dbReference type="PROSITE" id="PS50995"/>
    </source>
</evidence>